<dbReference type="AlphaFoldDB" id="A0A8S1A8R1"/>
<proteinExistence type="predicted"/>
<gene>
    <name evidence="1" type="ORF">APLA_LOCUS9355</name>
</gene>
<name>A0A8S1A8R1_ARCPL</name>
<organism evidence="1 2">
    <name type="scientific">Arctia plantaginis</name>
    <name type="common">Wood tiger moth</name>
    <name type="synonym">Phalaena plantaginis</name>
    <dbReference type="NCBI Taxonomy" id="874455"/>
    <lineage>
        <taxon>Eukaryota</taxon>
        <taxon>Metazoa</taxon>
        <taxon>Ecdysozoa</taxon>
        <taxon>Arthropoda</taxon>
        <taxon>Hexapoda</taxon>
        <taxon>Insecta</taxon>
        <taxon>Pterygota</taxon>
        <taxon>Neoptera</taxon>
        <taxon>Endopterygota</taxon>
        <taxon>Lepidoptera</taxon>
        <taxon>Glossata</taxon>
        <taxon>Ditrysia</taxon>
        <taxon>Noctuoidea</taxon>
        <taxon>Erebidae</taxon>
        <taxon>Arctiinae</taxon>
        <taxon>Arctia</taxon>
    </lineage>
</organism>
<protein>
    <submittedName>
        <fullName evidence="1">Uncharacterized protein</fullName>
    </submittedName>
</protein>
<accession>A0A8S1A8R1</accession>
<evidence type="ECO:0000313" key="2">
    <source>
        <dbReference type="Proteomes" id="UP000494256"/>
    </source>
</evidence>
<reference evidence="1 2" key="1">
    <citation type="submission" date="2020-04" db="EMBL/GenBank/DDBJ databases">
        <authorList>
            <person name="Wallbank WR R."/>
            <person name="Pardo Diaz C."/>
            <person name="Kozak K."/>
            <person name="Martin S."/>
            <person name="Jiggins C."/>
            <person name="Moest M."/>
            <person name="Warren A I."/>
            <person name="Byers J.R.P. K."/>
            <person name="Montejo-Kovacevich G."/>
            <person name="Yen C E."/>
        </authorList>
    </citation>
    <scope>NUCLEOTIDE SEQUENCE [LARGE SCALE GENOMIC DNA]</scope>
</reference>
<sequence>MATKLSSIKHRKSCLSIVGGQPDKRYVTARSTMQTVGVYVGTCDALCQCHNSRNTQMWRGRGAATNRATIPARWPAMPHRAIKAVRWRQSVCARAVARTHALAALPLHLADPSCKVTIATSTLHYIGTYTT</sequence>
<comment type="caution">
    <text evidence="1">The sequence shown here is derived from an EMBL/GenBank/DDBJ whole genome shotgun (WGS) entry which is preliminary data.</text>
</comment>
<evidence type="ECO:0000313" key="1">
    <source>
        <dbReference type="EMBL" id="CAB3241011.1"/>
    </source>
</evidence>
<dbReference type="Proteomes" id="UP000494256">
    <property type="component" value="Unassembled WGS sequence"/>
</dbReference>
<dbReference type="EMBL" id="CADEBD010000309">
    <property type="protein sequence ID" value="CAB3241011.1"/>
    <property type="molecule type" value="Genomic_DNA"/>
</dbReference>